<protein>
    <submittedName>
        <fullName evidence="3">Uncharacterized protein</fullName>
    </submittedName>
</protein>
<sequence length="154" mass="15854">MTMHKIVSSMMMASIAAMSLVTMSAPAVVLAGTVPAKIDAGELFGGSDVHATDAEKEIANQLGLSNTDVRITIARIIRVAMGLLGIVAVVIILIGGFTWMTAGGNDEKVGEAKKWIFAGIIGLAIILSAFAISTFVISSLITATTTAPGEYITG</sequence>
<evidence type="ECO:0000256" key="1">
    <source>
        <dbReference type="SAM" id="Phobius"/>
    </source>
</evidence>
<name>A0A1F6N969_9BACT</name>
<keyword evidence="1" id="KW-0472">Membrane</keyword>
<dbReference type="AlphaFoldDB" id="A0A1F6N969"/>
<feature type="signal peptide" evidence="2">
    <location>
        <begin position="1"/>
        <end position="31"/>
    </location>
</feature>
<evidence type="ECO:0000313" key="4">
    <source>
        <dbReference type="Proteomes" id="UP000178726"/>
    </source>
</evidence>
<dbReference type="Pfam" id="PF18895">
    <property type="entry name" value="T4SS_pilin"/>
    <property type="match status" value="1"/>
</dbReference>
<feature type="chain" id="PRO_5009525745" evidence="2">
    <location>
        <begin position="32"/>
        <end position="154"/>
    </location>
</feature>
<keyword evidence="1" id="KW-1133">Transmembrane helix</keyword>
<gene>
    <name evidence="3" type="ORF">A3I29_00250</name>
</gene>
<dbReference type="InterPro" id="IPR043993">
    <property type="entry name" value="T4SS_pilin"/>
</dbReference>
<evidence type="ECO:0000313" key="3">
    <source>
        <dbReference type="EMBL" id="OGH80439.1"/>
    </source>
</evidence>
<dbReference type="EMBL" id="MFQK01000047">
    <property type="protein sequence ID" value="OGH80439.1"/>
    <property type="molecule type" value="Genomic_DNA"/>
</dbReference>
<reference evidence="3 4" key="1">
    <citation type="journal article" date="2016" name="Nat. Commun.">
        <title>Thousands of microbial genomes shed light on interconnected biogeochemical processes in an aquifer system.</title>
        <authorList>
            <person name="Anantharaman K."/>
            <person name="Brown C.T."/>
            <person name="Hug L.A."/>
            <person name="Sharon I."/>
            <person name="Castelle C.J."/>
            <person name="Probst A.J."/>
            <person name="Thomas B.C."/>
            <person name="Singh A."/>
            <person name="Wilkins M.J."/>
            <person name="Karaoz U."/>
            <person name="Brodie E.L."/>
            <person name="Williams K.H."/>
            <person name="Hubbard S.S."/>
            <person name="Banfield J.F."/>
        </authorList>
    </citation>
    <scope>NUCLEOTIDE SEQUENCE [LARGE SCALE GENOMIC DNA]</scope>
</reference>
<dbReference type="STRING" id="1798689.A3I29_00250"/>
<keyword evidence="2" id="KW-0732">Signal</keyword>
<feature type="transmembrane region" description="Helical" evidence="1">
    <location>
        <begin position="115"/>
        <end position="141"/>
    </location>
</feature>
<accession>A0A1F6N969</accession>
<dbReference type="Proteomes" id="UP000178726">
    <property type="component" value="Unassembled WGS sequence"/>
</dbReference>
<comment type="caution">
    <text evidence="3">The sequence shown here is derived from an EMBL/GenBank/DDBJ whole genome shotgun (WGS) entry which is preliminary data.</text>
</comment>
<evidence type="ECO:0000256" key="2">
    <source>
        <dbReference type="SAM" id="SignalP"/>
    </source>
</evidence>
<keyword evidence="1" id="KW-0812">Transmembrane</keyword>
<organism evidence="3 4">
    <name type="scientific">Candidatus Magasanikbacteria bacterium RIFCSPLOWO2_02_FULL_44_11</name>
    <dbReference type="NCBI Taxonomy" id="1798689"/>
    <lineage>
        <taxon>Bacteria</taxon>
        <taxon>Candidatus Magasanikiibacteriota</taxon>
    </lineage>
</organism>
<feature type="transmembrane region" description="Helical" evidence="1">
    <location>
        <begin position="76"/>
        <end position="103"/>
    </location>
</feature>
<proteinExistence type="predicted"/>